<accession>A0A7J6JZX4</accession>
<evidence type="ECO:0000313" key="1">
    <source>
        <dbReference type="EMBL" id="KAF4640397.1"/>
    </source>
</evidence>
<dbReference type="AlphaFoldDB" id="A0A7J6JZX4"/>
<gene>
    <name evidence="1" type="ORF">TGRH88_043230</name>
</gene>
<proteinExistence type="predicted"/>
<keyword evidence="2" id="KW-1185">Reference proteome</keyword>
<dbReference type="Proteomes" id="UP000557509">
    <property type="component" value="Unassembled WGS sequence"/>
</dbReference>
<protein>
    <submittedName>
        <fullName evidence="1">Uncharacterized protein</fullName>
    </submittedName>
</protein>
<dbReference type="EMBL" id="JAAUHK010000195">
    <property type="protein sequence ID" value="KAF4640397.1"/>
    <property type="molecule type" value="Genomic_DNA"/>
</dbReference>
<sequence length="108" mass="12036">MCCFSSKEDLSHSLEKADSGVLKKRTILFETVSSHLHGCRDATVSFSAFREISTFLLSAFAIPPTCLFWRLSLLRFSTAEATEWQKTLAGEAPQSERVCHTMCKTALS</sequence>
<reference evidence="1 2" key="1">
    <citation type="submission" date="2020-03" db="EMBL/GenBank/DDBJ databases">
        <title>Genome sequence of Toxoplasma gondii RH-88 strain.</title>
        <authorList>
            <person name="Lorenzi H.A."/>
            <person name="Venepally P."/>
            <person name="Rozenberg A."/>
            <person name="Sibley D."/>
        </authorList>
    </citation>
    <scope>NUCLEOTIDE SEQUENCE [LARGE SCALE GENOMIC DNA]</scope>
    <source>
        <strain evidence="1 2">RH-88</strain>
    </source>
</reference>
<name>A0A7J6JZX4_TOXGO</name>
<organism evidence="1 2">
    <name type="scientific">Toxoplasma gondii</name>
    <dbReference type="NCBI Taxonomy" id="5811"/>
    <lineage>
        <taxon>Eukaryota</taxon>
        <taxon>Sar</taxon>
        <taxon>Alveolata</taxon>
        <taxon>Apicomplexa</taxon>
        <taxon>Conoidasida</taxon>
        <taxon>Coccidia</taxon>
        <taxon>Eucoccidiorida</taxon>
        <taxon>Eimeriorina</taxon>
        <taxon>Sarcocystidae</taxon>
        <taxon>Toxoplasma</taxon>
    </lineage>
</organism>
<evidence type="ECO:0000313" key="2">
    <source>
        <dbReference type="Proteomes" id="UP000557509"/>
    </source>
</evidence>
<dbReference type="VEuPathDB" id="ToxoDB:TGME49_223470"/>
<comment type="caution">
    <text evidence="1">The sequence shown here is derived from an EMBL/GenBank/DDBJ whole genome shotgun (WGS) entry which is preliminary data.</text>
</comment>